<evidence type="ECO:0000313" key="3">
    <source>
        <dbReference type="Proteomes" id="UP000634136"/>
    </source>
</evidence>
<reference evidence="2" key="1">
    <citation type="submission" date="2020-09" db="EMBL/GenBank/DDBJ databases">
        <title>Genome-Enabled Discovery of Anthraquinone Biosynthesis in Senna tora.</title>
        <authorList>
            <person name="Kang S.-H."/>
            <person name="Pandey R.P."/>
            <person name="Lee C.-M."/>
            <person name="Sim J.-S."/>
            <person name="Jeong J.-T."/>
            <person name="Choi B.-S."/>
            <person name="Jung M."/>
            <person name="Ginzburg D."/>
            <person name="Zhao K."/>
            <person name="Won S.Y."/>
            <person name="Oh T.-J."/>
            <person name="Yu Y."/>
            <person name="Kim N.-H."/>
            <person name="Lee O.R."/>
            <person name="Lee T.-H."/>
            <person name="Bashyal P."/>
            <person name="Kim T.-S."/>
            <person name="Lee W.-H."/>
            <person name="Kawkins C."/>
            <person name="Kim C.-K."/>
            <person name="Kim J.S."/>
            <person name="Ahn B.O."/>
            <person name="Rhee S.Y."/>
            <person name="Sohng J.K."/>
        </authorList>
    </citation>
    <scope>NUCLEOTIDE SEQUENCE</scope>
    <source>
        <tissue evidence="2">Leaf</tissue>
    </source>
</reference>
<dbReference type="SUPFAM" id="SSF50630">
    <property type="entry name" value="Acid proteases"/>
    <property type="match status" value="1"/>
</dbReference>
<dbReference type="Proteomes" id="UP000634136">
    <property type="component" value="Unassembled WGS sequence"/>
</dbReference>
<dbReference type="PANTHER" id="PTHR35046:SF9">
    <property type="entry name" value="RNA-DIRECTED DNA POLYMERASE"/>
    <property type="match status" value="1"/>
</dbReference>
<sequence>MEFRVKVWGLRFGVYGLGFGVRVWGLGLRVKMENIFRTRCRVKNKVCRLIIDGGSVTSLASATMVEKLNLPTVRHPRPFKLQWSNACGEIKVDKQVLVSFSIGKYCEEILCDVVPMHAGHILLGRPWELDRKAMKNRFTNRYSFVMNNKPVTLVPLTP</sequence>
<keyword evidence="1" id="KW-1133">Transmembrane helix</keyword>
<dbReference type="OrthoDB" id="1747743at2759"/>
<dbReference type="InterPro" id="IPR021109">
    <property type="entry name" value="Peptidase_aspartic_dom_sf"/>
</dbReference>
<accession>A0A834THC8</accession>
<evidence type="ECO:0000313" key="2">
    <source>
        <dbReference type="EMBL" id="KAF7821066.1"/>
    </source>
</evidence>
<feature type="transmembrane region" description="Helical" evidence="1">
    <location>
        <begin position="12"/>
        <end position="30"/>
    </location>
</feature>
<dbReference type="EMBL" id="JAAIUW010000008">
    <property type="protein sequence ID" value="KAF7821066.1"/>
    <property type="molecule type" value="Genomic_DNA"/>
</dbReference>
<keyword evidence="1" id="KW-0812">Transmembrane</keyword>
<keyword evidence="1" id="KW-0472">Membrane</keyword>
<gene>
    <name evidence="2" type="ORF">G2W53_026521</name>
</gene>
<dbReference type="PANTHER" id="PTHR35046">
    <property type="entry name" value="ZINC KNUCKLE (CCHC-TYPE) FAMILY PROTEIN"/>
    <property type="match status" value="1"/>
</dbReference>
<comment type="caution">
    <text evidence="2">The sequence shown here is derived from an EMBL/GenBank/DDBJ whole genome shotgun (WGS) entry which is preliminary data.</text>
</comment>
<name>A0A834THC8_9FABA</name>
<protein>
    <submittedName>
        <fullName evidence="2">Aspartic peptidase domain containing protein</fullName>
    </submittedName>
</protein>
<keyword evidence="3" id="KW-1185">Reference proteome</keyword>
<dbReference type="CDD" id="cd00303">
    <property type="entry name" value="retropepsin_like"/>
    <property type="match status" value="1"/>
</dbReference>
<proteinExistence type="predicted"/>
<evidence type="ECO:0000256" key="1">
    <source>
        <dbReference type="SAM" id="Phobius"/>
    </source>
</evidence>
<dbReference type="Gene3D" id="2.40.70.10">
    <property type="entry name" value="Acid Proteases"/>
    <property type="match status" value="1"/>
</dbReference>
<organism evidence="2 3">
    <name type="scientific">Senna tora</name>
    <dbReference type="NCBI Taxonomy" id="362788"/>
    <lineage>
        <taxon>Eukaryota</taxon>
        <taxon>Viridiplantae</taxon>
        <taxon>Streptophyta</taxon>
        <taxon>Embryophyta</taxon>
        <taxon>Tracheophyta</taxon>
        <taxon>Spermatophyta</taxon>
        <taxon>Magnoliopsida</taxon>
        <taxon>eudicotyledons</taxon>
        <taxon>Gunneridae</taxon>
        <taxon>Pentapetalae</taxon>
        <taxon>rosids</taxon>
        <taxon>fabids</taxon>
        <taxon>Fabales</taxon>
        <taxon>Fabaceae</taxon>
        <taxon>Caesalpinioideae</taxon>
        <taxon>Cassia clade</taxon>
        <taxon>Senna</taxon>
    </lineage>
</organism>
<dbReference type="AlphaFoldDB" id="A0A834THC8"/>